<keyword evidence="1" id="KW-0472">Membrane</keyword>
<keyword evidence="1" id="KW-0812">Transmembrane</keyword>
<reference evidence="2" key="2">
    <citation type="journal article" date="2015" name="Data Brief">
        <title>Shoot transcriptome of the giant reed, Arundo donax.</title>
        <authorList>
            <person name="Barrero R.A."/>
            <person name="Guerrero F.D."/>
            <person name="Moolhuijzen P."/>
            <person name="Goolsby J.A."/>
            <person name="Tidwell J."/>
            <person name="Bellgard S.E."/>
            <person name="Bellgard M.I."/>
        </authorList>
    </citation>
    <scope>NUCLEOTIDE SEQUENCE</scope>
    <source>
        <tissue evidence="2">Shoot tissue taken approximately 20 cm above the soil surface</tissue>
    </source>
</reference>
<feature type="transmembrane region" description="Helical" evidence="1">
    <location>
        <begin position="15"/>
        <end position="38"/>
    </location>
</feature>
<proteinExistence type="predicted"/>
<reference evidence="2" key="1">
    <citation type="submission" date="2014-09" db="EMBL/GenBank/DDBJ databases">
        <authorList>
            <person name="Magalhaes I.L.F."/>
            <person name="Oliveira U."/>
            <person name="Santos F.R."/>
            <person name="Vidigal T.H.D.A."/>
            <person name="Brescovit A.D."/>
            <person name="Santos A.J."/>
        </authorList>
    </citation>
    <scope>NUCLEOTIDE SEQUENCE</scope>
    <source>
        <tissue evidence="2">Shoot tissue taken approximately 20 cm above the soil surface</tissue>
    </source>
</reference>
<keyword evidence="1" id="KW-1133">Transmembrane helix</keyword>
<dbReference type="AlphaFoldDB" id="A0A0A9BBX6"/>
<evidence type="ECO:0000256" key="1">
    <source>
        <dbReference type="SAM" id="Phobius"/>
    </source>
</evidence>
<name>A0A0A9BBX6_ARUDO</name>
<dbReference type="EMBL" id="GBRH01195756">
    <property type="protein sequence ID" value="JAE02140.1"/>
    <property type="molecule type" value="Transcribed_RNA"/>
</dbReference>
<protein>
    <submittedName>
        <fullName evidence="2">Uncharacterized protein</fullName>
    </submittedName>
</protein>
<dbReference type="EMBL" id="GBRH01237054">
    <property type="protein sequence ID" value="JAD60841.1"/>
    <property type="molecule type" value="Transcribed_RNA"/>
</dbReference>
<sequence>MDLRGSAKQGLNSVVLLYIPHCFSSPFVFEAIVSFIFFPMRIRLLHHLRWSITARDRTHDLSMVGDEELSCWWMRWPITSLVPPISPHATLWLGGPPG</sequence>
<evidence type="ECO:0000313" key="2">
    <source>
        <dbReference type="EMBL" id="JAD60841.1"/>
    </source>
</evidence>
<organism evidence="2">
    <name type="scientific">Arundo donax</name>
    <name type="common">Giant reed</name>
    <name type="synonym">Donax arundinaceus</name>
    <dbReference type="NCBI Taxonomy" id="35708"/>
    <lineage>
        <taxon>Eukaryota</taxon>
        <taxon>Viridiplantae</taxon>
        <taxon>Streptophyta</taxon>
        <taxon>Embryophyta</taxon>
        <taxon>Tracheophyta</taxon>
        <taxon>Spermatophyta</taxon>
        <taxon>Magnoliopsida</taxon>
        <taxon>Liliopsida</taxon>
        <taxon>Poales</taxon>
        <taxon>Poaceae</taxon>
        <taxon>PACMAD clade</taxon>
        <taxon>Arundinoideae</taxon>
        <taxon>Arundineae</taxon>
        <taxon>Arundo</taxon>
    </lineage>
</organism>
<accession>A0A0A9BBX6</accession>